<keyword evidence="2" id="KW-0560">Oxidoreductase</keyword>
<evidence type="ECO:0000259" key="1">
    <source>
        <dbReference type="Pfam" id="PF02900"/>
    </source>
</evidence>
<evidence type="ECO:0000313" key="3">
    <source>
        <dbReference type="Proteomes" id="UP000199614"/>
    </source>
</evidence>
<reference evidence="2 3" key="1">
    <citation type="submission" date="2016-10" db="EMBL/GenBank/DDBJ databases">
        <authorList>
            <person name="de Groot N.N."/>
        </authorList>
    </citation>
    <scope>NUCLEOTIDE SEQUENCE [LARGE SCALE GENOMIC DNA]</scope>
    <source>
        <strain evidence="2 3">CGMCC 4.1877</strain>
    </source>
</reference>
<keyword evidence="2" id="KW-0223">Dioxygenase</keyword>
<feature type="domain" description="Extradiol ring-cleavage dioxygenase class III enzyme subunit B" evidence="1">
    <location>
        <begin position="8"/>
        <end position="262"/>
    </location>
</feature>
<dbReference type="GO" id="GO:0016702">
    <property type="term" value="F:oxidoreductase activity, acting on single donors with incorporation of molecular oxygen, incorporation of two atoms of oxygen"/>
    <property type="evidence" value="ECO:0007669"/>
    <property type="project" value="UniProtKB-ARBA"/>
</dbReference>
<dbReference type="EMBL" id="FOUY01000152">
    <property type="protein sequence ID" value="SFO65370.1"/>
    <property type="molecule type" value="Genomic_DNA"/>
</dbReference>
<dbReference type="Proteomes" id="UP000199614">
    <property type="component" value="Unassembled WGS sequence"/>
</dbReference>
<dbReference type="STRING" id="260086.SAMN05216207_11523"/>
<evidence type="ECO:0000313" key="2">
    <source>
        <dbReference type="EMBL" id="SFO65370.1"/>
    </source>
</evidence>
<keyword evidence="3" id="KW-1185">Reference proteome</keyword>
<proteinExistence type="predicted"/>
<dbReference type="AlphaFoldDB" id="A0A1I5IYD8"/>
<name>A0A1I5IYD8_PSUAM</name>
<dbReference type="CDD" id="cd07359">
    <property type="entry name" value="PCA_45_Doxase_B_like"/>
    <property type="match status" value="1"/>
</dbReference>
<dbReference type="OrthoDB" id="8673673at2"/>
<dbReference type="GO" id="GO:0008198">
    <property type="term" value="F:ferrous iron binding"/>
    <property type="evidence" value="ECO:0007669"/>
    <property type="project" value="InterPro"/>
</dbReference>
<sequence>MGRMIAGYGASHTAMMIRRYDPTAADQRRIREAFETLRAEVDELAPDVVVIVSSEHLNSFFYDNYPQVCVGIGDTCTGLGDAGVPAAEVPLATGFASALLDAGAARGFDLSWSADPRLDHGFMAPLTLIRPGLDLPIVPIFQNASTPPLAPFWRSAQLGELIASVVAERPEGERVLLLAAGGLSHWVGTPGMGRVNVEFDEGFLDCVRRGAVGELLTWDVPWVTETAGNGAQEIRNWVTVMAACPSPGTVTAYEPVTEWATGMALARLF</sequence>
<dbReference type="SUPFAM" id="SSF53213">
    <property type="entry name" value="LigB-like"/>
    <property type="match status" value="1"/>
</dbReference>
<accession>A0A1I5IYD8</accession>
<dbReference type="Pfam" id="PF02900">
    <property type="entry name" value="LigB"/>
    <property type="match status" value="1"/>
</dbReference>
<organism evidence="2 3">
    <name type="scientific">Pseudonocardia ammonioxydans</name>
    <dbReference type="NCBI Taxonomy" id="260086"/>
    <lineage>
        <taxon>Bacteria</taxon>
        <taxon>Bacillati</taxon>
        <taxon>Actinomycetota</taxon>
        <taxon>Actinomycetes</taxon>
        <taxon>Pseudonocardiales</taxon>
        <taxon>Pseudonocardiaceae</taxon>
        <taxon>Pseudonocardia</taxon>
    </lineage>
</organism>
<gene>
    <name evidence="2" type="ORF">SAMN05216207_11523</name>
</gene>
<dbReference type="Gene3D" id="3.40.830.10">
    <property type="entry name" value="LigB-like"/>
    <property type="match status" value="1"/>
</dbReference>
<dbReference type="InterPro" id="IPR004183">
    <property type="entry name" value="Xdiol_dOase_suB"/>
</dbReference>
<protein>
    <submittedName>
        <fullName evidence="2">Protocatechuate 4,5-dioxygenase, beta chain/2'-carboxy-2,3-dihydroxybiphenyl 1,2-dioxygenase large subunit/2'-aminobiphenyl-2,3-diol 1,2-dioxygenase, large subunit</fullName>
    </submittedName>
</protein>